<dbReference type="EMBL" id="AP023343">
    <property type="protein sequence ID" value="BCI88889.1"/>
    <property type="molecule type" value="Genomic_DNA"/>
</dbReference>
<reference evidence="2 3" key="1">
    <citation type="submission" date="2020-07" db="EMBL/GenBank/DDBJ databases">
        <title>Mycobacterium kansasii (former subtype) with zoonotic potential isolated from diseased indoor pet cat, Japan.</title>
        <authorList>
            <person name="Fukano H."/>
            <person name="Terazono T."/>
            <person name="Hoshino Y."/>
        </authorList>
    </citation>
    <scope>NUCLEOTIDE SEQUENCE [LARGE SCALE GENOMIC DNA]</scope>
    <source>
        <strain evidence="2 3">Kuro-I</strain>
    </source>
</reference>
<dbReference type="NCBIfam" id="TIGR02622">
    <property type="entry name" value="CDP_4_6_dhtase"/>
    <property type="match status" value="1"/>
</dbReference>
<protein>
    <submittedName>
        <fullName evidence="2">CDP-glucose 4,6-dehydratase</fullName>
    </submittedName>
</protein>
<dbReference type="Gene3D" id="3.40.50.720">
    <property type="entry name" value="NAD(P)-binding Rossmann-like Domain"/>
    <property type="match status" value="1"/>
</dbReference>
<accession>A0A7G1IGU0</accession>
<dbReference type="InterPro" id="IPR036291">
    <property type="entry name" value="NAD(P)-bd_dom_sf"/>
</dbReference>
<gene>
    <name evidence="2" type="primary">rfbG</name>
    <name evidence="2" type="ORF">NIIDMKKI_40950</name>
</gene>
<dbReference type="Proteomes" id="UP000516380">
    <property type="component" value="Chromosome"/>
</dbReference>
<dbReference type="AlphaFoldDB" id="A0A7G1IGU0"/>
<keyword evidence="3" id="KW-1185">Reference proteome</keyword>
<evidence type="ECO:0000313" key="2">
    <source>
        <dbReference type="EMBL" id="BCI88889.1"/>
    </source>
</evidence>
<sequence>MEMLALNAFRTAYRGRRVLVTGHTGFKGSWLCLWLHALGAEVTGLALDPSSKPNHWDLLKLSINDHRVDIRDEAAVRGIFAAEGPEIVFHLAAQPLVRRSYREPVATWATNVMGTVHVLEAARATPDVRAVVVVTTDKCYENREWPWAYRERDRLGGHDPYSASKAGAELAAASYRTAFLQHSSASLIATARGGNVIGGGDWSEDRLIPDLVRSVVADEPLVIRSPHATRPWQHVLDCLSGYLLLGRRLLAGDDSCADAWNFGPDEKGNRTVEQVLRDLARTWPKLRWQQTTDPQPHEAGLLQLDSARARMHLGWRPVWDLEKAIHHTADWYRHWLEFGEVRSADQLDAYIADAVTSELTWATA</sequence>
<dbReference type="Gene3D" id="3.90.25.10">
    <property type="entry name" value="UDP-galactose 4-epimerase, domain 1"/>
    <property type="match status" value="1"/>
</dbReference>
<dbReference type="Pfam" id="PF16363">
    <property type="entry name" value="GDP_Man_Dehyd"/>
    <property type="match status" value="1"/>
</dbReference>
<dbReference type="PANTHER" id="PTHR43000">
    <property type="entry name" value="DTDP-D-GLUCOSE 4,6-DEHYDRATASE-RELATED"/>
    <property type="match status" value="1"/>
</dbReference>
<evidence type="ECO:0000259" key="1">
    <source>
        <dbReference type="Pfam" id="PF16363"/>
    </source>
</evidence>
<proteinExistence type="predicted"/>
<dbReference type="SUPFAM" id="SSF51735">
    <property type="entry name" value="NAD(P)-binding Rossmann-fold domains"/>
    <property type="match status" value="1"/>
</dbReference>
<evidence type="ECO:0000313" key="3">
    <source>
        <dbReference type="Proteomes" id="UP000516380"/>
    </source>
</evidence>
<feature type="domain" description="NAD(P)-binding" evidence="1">
    <location>
        <begin position="19"/>
        <end position="326"/>
    </location>
</feature>
<organism evidence="2 3">
    <name type="scientific">Mycobacterium kansasii</name>
    <dbReference type="NCBI Taxonomy" id="1768"/>
    <lineage>
        <taxon>Bacteria</taxon>
        <taxon>Bacillati</taxon>
        <taxon>Actinomycetota</taxon>
        <taxon>Actinomycetes</taxon>
        <taxon>Mycobacteriales</taxon>
        <taxon>Mycobacteriaceae</taxon>
        <taxon>Mycobacterium</taxon>
    </lineage>
</organism>
<dbReference type="InterPro" id="IPR013445">
    <property type="entry name" value="CDP_4_6_deHydtase"/>
</dbReference>
<dbReference type="InterPro" id="IPR016040">
    <property type="entry name" value="NAD(P)-bd_dom"/>
</dbReference>
<name>A0A7G1IGU0_MYCKA</name>